<proteinExistence type="predicted"/>
<sequence>MNETQEMELAMYEVEIDTGWSNAPSVSDLKQDWLDAKPSKDMHTANVQRWLDNLNVTGNAKPDCNPNRSSIQPKVIRKNNEWRYPALSEPFLSTNDMFSLTPRTFEDAEAARQNELILNYQFYSQLNKVKFIDEFVRTAVDEGTVFVRVGWESEEEEVETEVPVYEMRPAQTPEQMAALQHFTQLPPSHVPDEWREALQISQEFGVPTAAVQVDVRIETESKLVKNQPTIEVVDYNNLVIDPSCNGDLDQAKFAVYTFETSKAELEAAGVYKNLDQIMINSSSVLNAADSDYDSNDDSSFQFKDEPRKRIVAYEYWGYWDINDTGEVEPIVATWVGDTLIRLEENPYPDKKIPFVSAQYLPVRKSLYGEPDGELLEDNQKIVGAVTRGMIDIMARSANGQVGMRKDMLDVVNRRKFANGEDYEFNQTVDPRQGVHMHQFAEIPQSAQFMIQLQQNEAETMTGVRPYGATVDGMSTAAEVRGVLDAASKRETAILRRLSSAIEKIGQKIISMNQEFLEDEEIIRVTNEKFIAIKREDLAGQYDLVLDISTVEEDNSKAQELAFMLQTVGPNTDPKMVYMIMADIADLRKMPDLAKRLRDYQPEPDPVQQMMQQMELQKMQLENSKIQLEIAKLQSDTGLQDAKTGETVAKTNNIEADTDLKNLEYVENELGVQHERDMQKQGAQAQANLQRDVMMEAIKTSQTDSKPVESNT</sequence>
<evidence type="ECO:0000313" key="3">
    <source>
        <dbReference type="Proteomes" id="UP000225978"/>
    </source>
</evidence>
<reference evidence="2 3" key="1">
    <citation type="journal article" date="2017" name="Viruses">
        <title>Stumbling across the Same Phage: Comparative Genomics of Widespread Temperate Phages Infecting the Fish Pathogen Vibrio anguillarum.</title>
        <authorList>
            <person name="Kalatzis P.G."/>
            <person name="Rorbo N.I."/>
            <person name="Castillo D."/>
            <person name="Mauritzen J.J."/>
            <person name="Jorgensen J."/>
            <person name="Kokkari C."/>
            <person name="Zhang F."/>
            <person name="Katharios P."/>
            <person name="Middelboe M."/>
        </authorList>
    </citation>
    <scope>NUCLEOTIDE SEQUENCE [LARGE SCALE GENOMIC DNA]</scope>
</reference>
<keyword evidence="3" id="KW-1185">Reference proteome</keyword>
<evidence type="ECO:0000256" key="1">
    <source>
        <dbReference type="SAM" id="Coils"/>
    </source>
</evidence>
<keyword evidence="1" id="KW-0175">Coiled coil</keyword>
<dbReference type="EMBL" id="KX889068">
    <property type="protein sequence ID" value="APC46023.1"/>
    <property type="molecule type" value="Genomic_DNA"/>
</dbReference>
<accession>A0A1J0GV12</accession>
<feature type="coiled-coil region" evidence="1">
    <location>
        <begin position="606"/>
        <end position="635"/>
    </location>
</feature>
<name>A0A1J0GV12_9CAUD</name>
<gene>
    <name evidence="2" type="ORF">vBVspPpVa5_0016</name>
</gene>
<evidence type="ECO:0000313" key="2">
    <source>
        <dbReference type="EMBL" id="APC46023.1"/>
    </source>
</evidence>
<organism evidence="2 3">
    <name type="scientific">Vibrio phage vB_VspP_pVa5</name>
    <dbReference type="NCBI Taxonomy" id="1913109"/>
    <lineage>
        <taxon>Viruses</taxon>
        <taxon>Duplodnaviria</taxon>
        <taxon>Heunggongvirae</taxon>
        <taxon>Uroviricota</taxon>
        <taxon>Caudoviricetes</taxon>
        <taxon>Schitoviridae</taxon>
        <taxon>Pontosvirinae</taxon>
        <taxon>Galateavirus</taxon>
        <taxon>Galateavirus PVA5</taxon>
    </lineage>
</organism>
<protein>
    <submittedName>
        <fullName evidence="2">N4 gp59 protein</fullName>
    </submittedName>
</protein>
<dbReference type="Pfam" id="PF23899">
    <property type="entry name" value="SU10_portal"/>
    <property type="match status" value="1"/>
</dbReference>
<dbReference type="InterPro" id="IPR056909">
    <property type="entry name" value="SU10_portal"/>
</dbReference>
<dbReference type="Proteomes" id="UP000225978">
    <property type="component" value="Segment"/>
</dbReference>